<dbReference type="InterPro" id="IPR052493">
    <property type="entry name" value="TNFRSF1A"/>
</dbReference>
<dbReference type="AlphaFoldDB" id="A0AAD7WDS8"/>
<keyword evidence="5" id="KW-0325">Glycoprotein</keyword>
<evidence type="ECO:0000256" key="4">
    <source>
        <dbReference type="ARBA" id="ARBA00023157"/>
    </source>
</evidence>
<evidence type="ECO:0000313" key="12">
    <source>
        <dbReference type="Proteomes" id="UP001221898"/>
    </source>
</evidence>
<dbReference type="Gene3D" id="1.10.533.10">
    <property type="entry name" value="Death Domain, Fas"/>
    <property type="match status" value="1"/>
</dbReference>
<organism evidence="11 12">
    <name type="scientific">Aldrovandia affinis</name>
    <dbReference type="NCBI Taxonomy" id="143900"/>
    <lineage>
        <taxon>Eukaryota</taxon>
        <taxon>Metazoa</taxon>
        <taxon>Chordata</taxon>
        <taxon>Craniata</taxon>
        <taxon>Vertebrata</taxon>
        <taxon>Euteleostomi</taxon>
        <taxon>Actinopterygii</taxon>
        <taxon>Neopterygii</taxon>
        <taxon>Teleostei</taxon>
        <taxon>Notacanthiformes</taxon>
        <taxon>Halosauridae</taxon>
        <taxon>Aldrovandia</taxon>
    </lineage>
</organism>
<evidence type="ECO:0000256" key="3">
    <source>
        <dbReference type="ARBA" id="ARBA00022737"/>
    </source>
</evidence>
<name>A0AAD7WDS8_9TELE</name>
<dbReference type="PANTHER" id="PTHR46861:SF1">
    <property type="entry name" value="TUMOR NECROSIS FACTOR RECEPTOR SUPERFAMILY MEMBER 1A"/>
    <property type="match status" value="1"/>
</dbReference>
<dbReference type="InterPro" id="IPR000488">
    <property type="entry name" value="Death_dom"/>
</dbReference>
<evidence type="ECO:0000256" key="1">
    <source>
        <dbReference type="ARBA" id="ARBA00022703"/>
    </source>
</evidence>
<accession>A0AAD7WDS8</accession>
<feature type="repeat" description="TNFR-Cys" evidence="6">
    <location>
        <begin position="80"/>
        <end position="122"/>
    </location>
</feature>
<keyword evidence="12" id="KW-1185">Reference proteome</keyword>
<keyword evidence="7" id="KW-1133">Transmembrane helix</keyword>
<comment type="caution">
    <text evidence="6">Lacks conserved residue(s) required for the propagation of feature annotation.</text>
</comment>
<dbReference type="Proteomes" id="UP001221898">
    <property type="component" value="Unassembled WGS sequence"/>
</dbReference>
<evidence type="ECO:0000256" key="7">
    <source>
        <dbReference type="SAM" id="Phobius"/>
    </source>
</evidence>
<feature type="disulfide bond" evidence="6">
    <location>
        <begin position="81"/>
        <end position="96"/>
    </location>
</feature>
<dbReference type="Pfam" id="PF00020">
    <property type="entry name" value="TNFR_c6"/>
    <property type="match status" value="1"/>
</dbReference>
<feature type="transmembrane region" description="Helical" evidence="7">
    <location>
        <begin position="150"/>
        <end position="173"/>
    </location>
</feature>
<dbReference type="EMBL" id="JAINUG010000142">
    <property type="protein sequence ID" value="KAJ8392895.1"/>
    <property type="molecule type" value="Genomic_DNA"/>
</dbReference>
<dbReference type="Pfam" id="PF00531">
    <property type="entry name" value="Death"/>
    <property type="match status" value="1"/>
</dbReference>
<keyword evidence="7" id="KW-0472">Membrane</keyword>
<dbReference type="GO" id="GO:0045121">
    <property type="term" value="C:membrane raft"/>
    <property type="evidence" value="ECO:0007669"/>
    <property type="project" value="TreeGrafter"/>
</dbReference>
<keyword evidence="4 6" id="KW-1015">Disulfide bond</keyword>
<gene>
    <name evidence="11" type="ORF">AAFF_G00070990</name>
</gene>
<dbReference type="PROSITE" id="PS50017">
    <property type="entry name" value="DEATH_DOMAIN"/>
    <property type="match status" value="1"/>
</dbReference>
<keyword evidence="1" id="KW-0053">Apoptosis</keyword>
<protein>
    <submittedName>
        <fullName evidence="11">Uncharacterized protein</fullName>
    </submittedName>
</protein>
<dbReference type="GO" id="GO:0006915">
    <property type="term" value="P:apoptotic process"/>
    <property type="evidence" value="ECO:0007669"/>
    <property type="project" value="UniProtKB-KW"/>
</dbReference>
<sequence length="335" mass="38400">MDREEQREKWKKTYTFIHCLLFYLTLCTALGQVGGRSNQANTCQGDEFKSKKGHCCNKCPPGFRLQAECPAFPFRSNCTTCPLGYFQDQTNNYENCWRCKKCKPDKFEKVFQNCTNIKNTECGCEDGYEKTAINDYTLECKKVSKNSEHYLSFVVAMAYSAAVTAVVIGFIIYKIHRRCQSKSTGLPTSSPTENATEPFIISHATRVESSGQESDFQVSPSVLVRREPVRLPDCVPKEFELYEFIYFVLDLVPADRFKELVRRLGISERSIERAEIDHRSFKDVQYEMLKVWGESGGRGAGGTLSRRLFLELVDRLREMGLRVCVEAIEEKYGIQ</sequence>
<dbReference type="GO" id="GO:0005031">
    <property type="term" value="F:tumor necrosis factor receptor activity"/>
    <property type="evidence" value="ECO:0007669"/>
    <property type="project" value="TreeGrafter"/>
</dbReference>
<feature type="signal peptide" evidence="8">
    <location>
        <begin position="1"/>
        <end position="35"/>
    </location>
</feature>
<evidence type="ECO:0000256" key="6">
    <source>
        <dbReference type="PROSITE-ProRule" id="PRU00206"/>
    </source>
</evidence>
<feature type="domain" description="TNFR-Cys" evidence="10">
    <location>
        <begin position="80"/>
        <end position="122"/>
    </location>
</feature>
<dbReference type="PANTHER" id="PTHR46861">
    <property type="entry name" value="TUMOR NECROSIS FACTOR RECEPTOR SUPERFAMILY MEMBER 1A"/>
    <property type="match status" value="1"/>
</dbReference>
<keyword evidence="3" id="KW-0677">Repeat</keyword>
<dbReference type="SUPFAM" id="SSF47986">
    <property type="entry name" value="DEATH domain"/>
    <property type="match status" value="1"/>
</dbReference>
<dbReference type="GO" id="GO:0006954">
    <property type="term" value="P:inflammatory response"/>
    <property type="evidence" value="ECO:0007669"/>
    <property type="project" value="TreeGrafter"/>
</dbReference>
<feature type="domain" description="Death" evidence="9">
    <location>
        <begin position="242"/>
        <end position="332"/>
    </location>
</feature>
<dbReference type="GO" id="GO:0043120">
    <property type="term" value="F:tumor necrosis factor binding"/>
    <property type="evidence" value="ECO:0007669"/>
    <property type="project" value="TreeGrafter"/>
</dbReference>
<comment type="caution">
    <text evidence="11">The sequence shown here is derived from an EMBL/GenBank/DDBJ whole genome shotgun (WGS) entry which is preliminary data.</text>
</comment>
<feature type="chain" id="PRO_5041935636" evidence="8">
    <location>
        <begin position="36"/>
        <end position="335"/>
    </location>
</feature>
<evidence type="ECO:0000259" key="9">
    <source>
        <dbReference type="PROSITE" id="PS50017"/>
    </source>
</evidence>
<dbReference type="SMART" id="SM00208">
    <property type="entry name" value="TNFR"/>
    <property type="match status" value="2"/>
</dbReference>
<proteinExistence type="predicted"/>
<dbReference type="Gene3D" id="2.10.50.10">
    <property type="entry name" value="Tumor Necrosis Factor Receptor, subunit A, domain 2"/>
    <property type="match status" value="2"/>
</dbReference>
<keyword evidence="7" id="KW-0812">Transmembrane</keyword>
<dbReference type="PROSITE" id="PS50050">
    <property type="entry name" value="TNFR_NGFR_2"/>
    <property type="match status" value="1"/>
</dbReference>
<evidence type="ECO:0000256" key="8">
    <source>
        <dbReference type="SAM" id="SignalP"/>
    </source>
</evidence>
<dbReference type="SMART" id="SM00005">
    <property type="entry name" value="DEATH"/>
    <property type="match status" value="1"/>
</dbReference>
<evidence type="ECO:0000256" key="2">
    <source>
        <dbReference type="ARBA" id="ARBA00022729"/>
    </source>
</evidence>
<keyword evidence="2 8" id="KW-0732">Signal</keyword>
<reference evidence="11" key="1">
    <citation type="journal article" date="2023" name="Science">
        <title>Genome structures resolve the early diversification of teleost fishes.</title>
        <authorList>
            <person name="Parey E."/>
            <person name="Louis A."/>
            <person name="Montfort J."/>
            <person name="Bouchez O."/>
            <person name="Roques C."/>
            <person name="Iampietro C."/>
            <person name="Lluch J."/>
            <person name="Castinel A."/>
            <person name="Donnadieu C."/>
            <person name="Desvignes T."/>
            <person name="Floi Bucao C."/>
            <person name="Jouanno E."/>
            <person name="Wen M."/>
            <person name="Mejri S."/>
            <person name="Dirks R."/>
            <person name="Jansen H."/>
            <person name="Henkel C."/>
            <person name="Chen W.J."/>
            <person name="Zahm M."/>
            <person name="Cabau C."/>
            <person name="Klopp C."/>
            <person name="Thompson A.W."/>
            <person name="Robinson-Rechavi M."/>
            <person name="Braasch I."/>
            <person name="Lecointre G."/>
            <person name="Bobe J."/>
            <person name="Postlethwait J.H."/>
            <person name="Berthelot C."/>
            <person name="Roest Crollius H."/>
            <person name="Guiguen Y."/>
        </authorList>
    </citation>
    <scope>NUCLEOTIDE SEQUENCE</scope>
    <source>
        <strain evidence="11">NC1722</strain>
    </source>
</reference>
<evidence type="ECO:0000259" key="10">
    <source>
        <dbReference type="PROSITE" id="PS50050"/>
    </source>
</evidence>
<evidence type="ECO:0000256" key="5">
    <source>
        <dbReference type="ARBA" id="ARBA00023180"/>
    </source>
</evidence>
<dbReference type="GO" id="GO:0043235">
    <property type="term" value="C:receptor complex"/>
    <property type="evidence" value="ECO:0007669"/>
    <property type="project" value="TreeGrafter"/>
</dbReference>
<dbReference type="InterPro" id="IPR011029">
    <property type="entry name" value="DEATH-like_dom_sf"/>
</dbReference>
<evidence type="ECO:0000313" key="11">
    <source>
        <dbReference type="EMBL" id="KAJ8392895.1"/>
    </source>
</evidence>
<dbReference type="SUPFAM" id="SSF57586">
    <property type="entry name" value="TNF receptor-like"/>
    <property type="match status" value="2"/>
</dbReference>
<dbReference type="InterPro" id="IPR001368">
    <property type="entry name" value="TNFR/NGFR_Cys_rich_reg"/>
</dbReference>